<reference evidence="2 3" key="1">
    <citation type="journal article" date="2010" name="PLoS Biol.">
        <title>Multi-platform next-generation sequencing of the domestic turkey (Meleagris gallopavo): genome assembly and analysis.</title>
        <authorList>
            <person name="Dalloul R.A."/>
            <person name="Long J.A."/>
            <person name="Zimin A.V."/>
            <person name="Aslam L."/>
            <person name="Beal K."/>
            <person name="Blomberg L.A."/>
            <person name="Bouffard P."/>
            <person name="Burt D.W."/>
            <person name="Crasta O."/>
            <person name="Crooijmans R.P."/>
            <person name="Cooper K."/>
            <person name="Coulombe R.A."/>
            <person name="De S."/>
            <person name="Delany M.E."/>
            <person name="Dodgson J.B."/>
            <person name="Dong J.J."/>
            <person name="Evans C."/>
            <person name="Frederickson K.M."/>
            <person name="Flicek P."/>
            <person name="Florea L."/>
            <person name="Folkerts O."/>
            <person name="Groenen M.A."/>
            <person name="Harkins T.T."/>
            <person name="Herrero J."/>
            <person name="Hoffmann S."/>
            <person name="Megens H.J."/>
            <person name="Jiang A."/>
            <person name="de Jong P."/>
            <person name="Kaiser P."/>
            <person name="Kim H."/>
            <person name="Kim K.W."/>
            <person name="Kim S."/>
            <person name="Langenberger D."/>
            <person name="Lee M.K."/>
            <person name="Lee T."/>
            <person name="Mane S."/>
            <person name="Marcais G."/>
            <person name="Marz M."/>
            <person name="McElroy A.P."/>
            <person name="Modise T."/>
            <person name="Nefedov M."/>
            <person name="Notredame C."/>
            <person name="Paton I.R."/>
            <person name="Payne W.S."/>
            <person name="Pertea G."/>
            <person name="Prickett D."/>
            <person name="Puiu D."/>
            <person name="Qioa D."/>
            <person name="Raineri E."/>
            <person name="Ruffier M."/>
            <person name="Salzberg S.L."/>
            <person name="Schatz M.C."/>
            <person name="Scheuring C."/>
            <person name="Schmidt C.J."/>
            <person name="Schroeder S."/>
            <person name="Searle S.M."/>
            <person name="Smith E.J."/>
            <person name="Smith J."/>
            <person name="Sonstegard T.S."/>
            <person name="Stadler P.F."/>
            <person name="Tafer H."/>
            <person name="Tu Z.J."/>
            <person name="Van Tassell C.P."/>
            <person name="Vilella A.J."/>
            <person name="Williams K.P."/>
            <person name="Yorke J.A."/>
            <person name="Zhang L."/>
            <person name="Zhang H.B."/>
            <person name="Zhang X."/>
            <person name="Zhang Y."/>
            <person name="Reed K.M."/>
        </authorList>
    </citation>
    <scope>NUCLEOTIDE SEQUENCE [LARGE SCALE GENOMIC DNA]</scope>
</reference>
<evidence type="ECO:0008006" key="4">
    <source>
        <dbReference type="Google" id="ProtNLM"/>
    </source>
</evidence>
<dbReference type="PANTHER" id="PTHR43943">
    <property type="entry name" value="DEHYDROGENASE/REDUCTASE (SDR FAMILY) MEMBER 4"/>
    <property type="match status" value="1"/>
</dbReference>
<sequence length="88" mass="8978">MKRCLVCGVGVGGLDRVWLWGGRSLLVPGDEDLWAVAVTRGDPAASSPVPRLGTPSDVAEVVAFLCSPAASYVVGETVVVAGGTPSRL</sequence>
<name>A0A803XV72_MELGA</name>
<dbReference type="Pfam" id="PF13561">
    <property type="entry name" value="adh_short_C2"/>
    <property type="match status" value="1"/>
</dbReference>
<reference evidence="2" key="3">
    <citation type="submission" date="2025-09" db="UniProtKB">
        <authorList>
            <consortium name="Ensembl"/>
        </authorList>
    </citation>
    <scope>IDENTIFICATION</scope>
</reference>
<comment type="similarity">
    <text evidence="1">Belongs to the short-chain dehydrogenases/reductases (SDR) family.</text>
</comment>
<dbReference type="InterPro" id="IPR036291">
    <property type="entry name" value="NAD(P)-bd_dom_sf"/>
</dbReference>
<dbReference type="InParanoid" id="A0A803XV72"/>
<accession>A0A803XV72</accession>
<dbReference type="Ensembl" id="ENSMGAT00000029477.1">
    <property type="protein sequence ID" value="ENSMGAP00000023418.1"/>
    <property type="gene ID" value="ENSMGAG00000021159.1"/>
</dbReference>
<reference evidence="2" key="2">
    <citation type="submission" date="2025-08" db="UniProtKB">
        <authorList>
            <consortium name="Ensembl"/>
        </authorList>
    </citation>
    <scope>IDENTIFICATION</scope>
</reference>
<dbReference type="Gene3D" id="3.40.50.720">
    <property type="entry name" value="NAD(P)-binding Rossmann-like Domain"/>
    <property type="match status" value="1"/>
</dbReference>
<dbReference type="InterPro" id="IPR002347">
    <property type="entry name" value="SDR_fam"/>
</dbReference>
<dbReference type="PANTHER" id="PTHR43943:SF2">
    <property type="entry name" value="DEHYDROGENASE_REDUCTASE 4"/>
    <property type="match status" value="1"/>
</dbReference>
<dbReference type="AlphaFoldDB" id="A0A803XV72"/>
<dbReference type="GO" id="GO:0004090">
    <property type="term" value="F:carbonyl reductase (NADPH) activity"/>
    <property type="evidence" value="ECO:0007669"/>
    <property type="project" value="TreeGrafter"/>
</dbReference>
<evidence type="ECO:0000313" key="3">
    <source>
        <dbReference type="Proteomes" id="UP000001645"/>
    </source>
</evidence>
<protein>
    <recommendedName>
        <fullName evidence="4">SDR family oxidoreductase</fullName>
    </recommendedName>
</protein>
<dbReference type="SUPFAM" id="SSF51735">
    <property type="entry name" value="NAD(P)-binding Rossmann-fold domains"/>
    <property type="match status" value="1"/>
</dbReference>
<dbReference type="Proteomes" id="UP000001645">
    <property type="component" value="Chromosome 1"/>
</dbReference>
<evidence type="ECO:0000256" key="1">
    <source>
        <dbReference type="ARBA" id="ARBA00006484"/>
    </source>
</evidence>
<keyword evidence="3" id="KW-1185">Reference proteome</keyword>
<proteinExistence type="inferred from homology"/>
<organism evidence="2 3">
    <name type="scientific">Meleagris gallopavo</name>
    <name type="common">Wild turkey</name>
    <dbReference type="NCBI Taxonomy" id="9103"/>
    <lineage>
        <taxon>Eukaryota</taxon>
        <taxon>Metazoa</taxon>
        <taxon>Chordata</taxon>
        <taxon>Craniata</taxon>
        <taxon>Vertebrata</taxon>
        <taxon>Euteleostomi</taxon>
        <taxon>Archelosauria</taxon>
        <taxon>Archosauria</taxon>
        <taxon>Dinosauria</taxon>
        <taxon>Saurischia</taxon>
        <taxon>Theropoda</taxon>
        <taxon>Coelurosauria</taxon>
        <taxon>Aves</taxon>
        <taxon>Neognathae</taxon>
        <taxon>Galloanserae</taxon>
        <taxon>Galliformes</taxon>
        <taxon>Phasianidae</taxon>
        <taxon>Meleagridinae</taxon>
        <taxon>Meleagris</taxon>
    </lineage>
</organism>
<evidence type="ECO:0000313" key="2">
    <source>
        <dbReference type="Ensembl" id="ENSMGAP00000023418.1"/>
    </source>
</evidence>